<evidence type="ECO:0000256" key="3">
    <source>
        <dbReference type="ARBA" id="ARBA00022516"/>
    </source>
</evidence>
<dbReference type="GO" id="GO:0008444">
    <property type="term" value="F:CDP-diacylglycerol-glycerol-3-phosphate 3-phosphatidyltransferase activity"/>
    <property type="evidence" value="ECO:0007669"/>
    <property type="project" value="UniProtKB-UniRule"/>
</dbReference>
<evidence type="ECO:0000313" key="15">
    <source>
        <dbReference type="Proteomes" id="UP001143463"/>
    </source>
</evidence>
<keyword evidence="6 13" id="KW-1133">Transmembrane helix</keyword>
<dbReference type="GO" id="GO:0046474">
    <property type="term" value="P:glycerophospholipid biosynthetic process"/>
    <property type="evidence" value="ECO:0007669"/>
    <property type="project" value="TreeGrafter"/>
</dbReference>
<dbReference type="InterPro" id="IPR000462">
    <property type="entry name" value="CDP-OH_P_trans"/>
</dbReference>
<feature type="transmembrane region" description="Helical" evidence="13">
    <location>
        <begin position="147"/>
        <end position="167"/>
    </location>
</feature>
<feature type="transmembrane region" description="Helical" evidence="13">
    <location>
        <begin position="20"/>
        <end position="42"/>
    </location>
</feature>
<evidence type="ECO:0000256" key="11">
    <source>
        <dbReference type="NCBIfam" id="TIGR00560"/>
    </source>
</evidence>
<dbReference type="EMBL" id="BSFQ01000037">
    <property type="protein sequence ID" value="GLL14859.1"/>
    <property type="molecule type" value="Genomic_DNA"/>
</dbReference>
<evidence type="ECO:0000256" key="2">
    <source>
        <dbReference type="ARBA" id="ARBA00010441"/>
    </source>
</evidence>
<feature type="transmembrane region" description="Helical" evidence="13">
    <location>
        <begin position="49"/>
        <end position="65"/>
    </location>
</feature>
<proteinExistence type="inferred from homology"/>
<reference evidence="14" key="1">
    <citation type="journal article" date="2014" name="Int. J. Syst. Evol. Microbiol.">
        <title>Complete genome sequence of Corynebacterium casei LMG S-19264T (=DSM 44701T), isolated from a smear-ripened cheese.</title>
        <authorList>
            <consortium name="US DOE Joint Genome Institute (JGI-PGF)"/>
            <person name="Walter F."/>
            <person name="Albersmeier A."/>
            <person name="Kalinowski J."/>
            <person name="Ruckert C."/>
        </authorList>
    </citation>
    <scope>NUCLEOTIDE SEQUENCE</scope>
    <source>
        <strain evidence="14">VKM Ac-1069</strain>
    </source>
</reference>
<dbReference type="PANTHER" id="PTHR14269">
    <property type="entry name" value="CDP-DIACYLGLYCEROL--GLYCEROL-3-PHOSPHATE 3-PHOSPHATIDYLTRANSFERASE-RELATED"/>
    <property type="match status" value="1"/>
</dbReference>
<evidence type="ECO:0000256" key="1">
    <source>
        <dbReference type="ARBA" id="ARBA00004141"/>
    </source>
</evidence>
<dbReference type="InterPro" id="IPR048254">
    <property type="entry name" value="CDP_ALCOHOL_P_TRANSF_CS"/>
</dbReference>
<keyword evidence="7" id="KW-0443">Lipid metabolism</keyword>
<dbReference type="RefSeq" id="WP_037052520.1">
    <property type="nucleotide sequence ID" value="NZ_BAAAUZ010000046.1"/>
</dbReference>
<comment type="subcellular location">
    <subcellularLocation>
        <location evidence="1">Membrane</location>
        <topology evidence="1">Multi-pass membrane protein</topology>
    </subcellularLocation>
</comment>
<dbReference type="Proteomes" id="UP001143463">
    <property type="component" value="Unassembled WGS sequence"/>
</dbReference>
<dbReference type="PANTHER" id="PTHR14269:SF52">
    <property type="entry name" value="PHOSPHATIDYLGLYCEROPHOSPHATE SYNTHASE-RELATED"/>
    <property type="match status" value="1"/>
</dbReference>
<keyword evidence="9" id="KW-0594">Phospholipid biosynthesis</keyword>
<keyword evidence="4 12" id="KW-0808">Transferase</keyword>
<feature type="transmembrane region" description="Helical" evidence="13">
    <location>
        <begin position="173"/>
        <end position="195"/>
    </location>
</feature>
<keyword evidence="3" id="KW-0444">Lipid biosynthesis</keyword>
<dbReference type="InterPro" id="IPR043130">
    <property type="entry name" value="CDP-OH_PTrfase_TM_dom"/>
</dbReference>
<evidence type="ECO:0000256" key="4">
    <source>
        <dbReference type="ARBA" id="ARBA00022679"/>
    </source>
</evidence>
<evidence type="ECO:0000256" key="6">
    <source>
        <dbReference type="ARBA" id="ARBA00022989"/>
    </source>
</evidence>
<evidence type="ECO:0000256" key="9">
    <source>
        <dbReference type="ARBA" id="ARBA00023209"/>
    </source>
</evidence>
<dbReference type="PIRSF" id="PIRSF000847">
    <property type="entry name" value="Phos_ph_gly_syn"/>
    <property type="match status" value="1"/>
</dbReference>
<protein>
    <recommendedName>
        <fullName evidence="11">CDP-diacylglycerol--glycerol-3-phosphate 3-phosphatidyltransferase</fullName>
        <ecNumber evidence="11">2.7.8.5</ecNumber>
    </recommendedName>
</protein>
<evidence type="ECO:0000256" key="5">
    <source>
        <dbReference type="ARBA" id="ARBA00022692"/>
    </source>
</evidence>
<dbReference type="GO" id="GO:0016020">
    <property type="term" value="C:membrane"/>
    <property type="evidence" value="ECO:0007669"/>
    <property type="project" value="UniProtKB-SubCell"/>
</dbReference>
<keyword evidence="5 13" id="KW-0812">Transmembrane</keyword>
<keyword evidence="8 13" id="KW-0472">Membrane</keyword>
<evidence type="ECO:0000256" key="10">
    <source>
        <dbReference type="ARBA" id="ARBA00023264"/>
    </source>
</evidence>
<comment type="similarity">
    <text evidence="2 12">Belongs to the CDP-alcohol phosphatidyltransferase class-I family.</text>
</comment>
<sequence length="211" mass="22468">MSAVPAEEPVASPENAVPLLNLANVLTGVRLLLVPFFLLALLHLDGTDLAWRLVAALLFAVAAITDRFDGEIARKRGLVTSFGKIADPIADKALMGAALVGLSVLGLLPWWVTVVIMGREIGVTLLRFWVIRHGVIPASKGGKLKTLVQTFAIGVYVLPLTLLLPSAAGAVEIVRWTLMAVAIVLTVVTGLDYVVRAVRLRAAARAALRRA</sequence>
<evidence type="ECO:0000256" key="8">
    <source>
        <dbReference type="ARBA" id="ARBA00023136"/>
    </source>
</evidence>
<accession>A0A9W6LDZ1</accession>
<keyword evidence="15" id="KW-1185">Reference proteome</keyword>
<dbReference type="Pfam" id="PF01066">
    <property type="entry name" value="CDP-OH_P_transf"/>
    <property type="match status" value="1"/>
</dbReference>
<keyword evidence="10" id="KW-1208">Phospholipid metabolism</keyword>
<dbReference type="InterPro" id="IPR050324">
    <property type="entry name" value="CDP-alcohol_PTase-I"/>
</dbReference>
<comment type="caution">
    <text evidence="14">The sequence shown here is derived from an EMBL/GenBank/DDBJ whole genome shotgun (WGS) entry which is preliminary data.</text>
</comment>
<dbReference type="InterPro" id="IPR004570">
    <property type="entry name" value="Phosphatidylglycerol_P_synth"/>
</dbReference>
<dbReference type="AlphaFoldDB" id="A0A9W6LDZ1"/>
<dbReference type="PROSITE" id="PS00379">
    <property type="entry name" value="CDP_ALCOHOL_P_TRANSF"/>
    <property type="match status" value="1"/>
</dbReference>
<name>A0A9W6LDZ1_9PSEU</name>
<dbReference type="EC" id="2.7.8.5" evidence="11"/>
<feature type="transmembrane region" description="Helical" evidence="13">
    <location>
        <begin position="93"/>
        <end position="117"/>
    </location>
</feature>
<evidence type="ECO:0000256" key="7">
    <source>
        <dbReference type="ARBA" id="ARBA00023098"/>
    </source>
</evidence>
<gene>
    <name evidence="14" type="primary">pgsA_3</name>
    <name evidence="14" type="ORF">GCM10017577_60080</name>
</gene>
<evidence type="ECO:0000256" key="13">
    <source>
        <dbReference type="SAM" id="Phobius"/>
    </source>
</evidence>
<reference evidence="14" key="2">
    <citation type="submission" date="2023-01" db="EMBL/GenBank/DDBJ databases">
        <authorList>
            <person name="Sun Q."/>
            <person name="Evtushenko L."/>
        </authorList>
    </citation>
    <scope>NUCLEOTIDE SEQUENCE</scope>
    <source>
        <strain evidence="14">VKM Ac-1069</strain>
    </source>
</reference>
<dbReference type="Gene3D" id="1.20.120.1760">
    <property type="match status" value="1"/>
</dbReference>
<evidence type="ECO:0000256" key="12">
    <source>
        <dbReference type="RuleBase" id="RU003750"/>
    </source>
</evidence>
<evidence type="ECO:0000313" key="14">
    <source>
        <dbReference type="EMBL" id="GLL14859.1"/>
    </source>
</evidence>
<organism evidence="14 15">
    <name type="scientific">Pseudonocardia halophobica</name>
    <dbReference type="NCBI Taxonomy" id="29401"/>
    <lineage>
        <taxon>Bacteria</taxon>
        <taxon>Bacillati</taxon>
        <taxon>Actinomycetota</taxon>
        <taxon>Actinomycetes</taxon>
        <taxon>Pseudonocardiales</taxon>
        <taxon>Pseudonocardiaceae</taxon>
        <taxon>Pseudonocardia</taxon>
    </lineage>
</organism>
<dbReference type="NCBIfam" id="TIGR00560">
    <property type="entry name" value="pgsA"/>
    <property type="match status" value="1"/>
</dbReference>